<proteinExistence type="predicted"/>
<dbReference type="EMBL" id="QZMU01000001">
    <property type="protein sequence ID" value="RRQ21888.1"/>
    <property type="molecule type" value="Genomic_DNA"/>
</dbReference>
<sequence>MSAHPTEINMHQKSRTLEISFDTGETFNLPAEYLRVHSPSAEVQGHAPGQGKLQVGKEDVNIENITPVGSYGVQLHFDDNHNTGIYSWDTLYDLGKNQDRYWQEYLQRLEEAGHKRRDPSEII</sequence>
<dbReference type="Gene3D" id="3.30.2020.30">
    <property type="match status" value="1"/>
</dbReference>
<evidence type="ECO:0000259" key="3">
    <source>
        <dbReference type="Pfam" id="PF06155"/>
    </source>
</evidence>
<evidence type="ECO:0000256" key="2">
    <source>
        <dbReference type="ARBA" id="ARBA00023004"/>
    </source>
</evidence>
<feature type="domain" description="Gamma-butyrobetaine hydroxylase-like N-terminal" evidence="3">
    <location>
        <begin position="8"/>
        <end position="92"/>
    </location>
</feature>
<comment type="caution">
    <text evidence="4">The sequence shown here is derived from an EMBL/GenBank/DDBJ whole genome shotgun (WGS) entry which is preliminary data.</text>
</comment>
<keyword evidence="2" id="KW-0408">Iron</keyword>
<dbReference type="Proteomes" id="UP000287798">
    <property type="component" value="Unassembled WGS sequence"/>
</dbReference>
<dbReference type="GO" id="GO:0046872">
    <property type="term" value="F:metal ion binding"/>
    <property type="evidence" value="ECO:0007669"/>
    <property type="project" value="UniProtKB-KW"/>
</dbReference>
<accession>A0A426QJG1</accession>
<dbReference type="PANTHER" id="PTHR35303">
    <property type="entry name" value="OS02G0197800 PROTEIN"/>
    <property type="match status" value="1"/>
</dbReference>
<organism evidence="4 5">
    <name type="scientific">Thiohalobacter thiocyanaticus</name>
    <dbReference type="NCBI Taxonomy" id="585455"/>
    <lineage>
        <taxon>Bacteria</taxon>
        <taxon>Pseudomonadati</taxon>
        <taxon>Pseudomonadota</taxon>
        <taxon>Gammaproteobacteria</taxon>
        <taxon>Thiohalobacterales</taxon>
        <taxon>Thiohalobacteraceae</taxon>
        <taxon>Thiohalobacter</taxon>
    </lineage>
</organism>
<evidence type="ECO:0000313" key="4">
    <source>
        <dbReference type="EMBL" id="RRQ21888.1"/>
    </source>
</evidence>
<gene>
    <name evidence="4" type="ORF">D6C00_07970</name>
</gene>
<reference evidence="4 5" key="1">
    <citation type="journal article" date="2010" name="Int. J. Syst. Evol. Microbiol.">
        <title>Thiohalobacter thiocyanaticus gen. nov., sp. nov., a moderately halophilic, sulfur-oxidizing gammaproteobacterium from hypersaline lakes, that utilizes thiocyanate.</title>
        <authorList>
            <person name="Sorokin D.Y."/>
            <person name="Kovaleva O.L."/>
            <person name="Tourova T.P."/>
            <person name="Muyzer G."/>
        </authorList>
    </citation>
    <scope>NUCLEOTIDE SEQUENCE [LARGE SCALE GENOMIC DNA]</scope>
    <source>
        <strain evidence="4 5">Hrh1</strain>
    </source>
</reference>
<dbReference type="InterPro" id="IPR010376">
    <property type="entry name" value="GBBH-like_N"/>
</dbReference>
<dbReference type="InterPro" id="IPR038492">
    <property type="entry name" value="GBBH-like_N_sf"/>
</dbReference>
<dbReference type="OrthoDB" id="9794178at2"/>
<dbReference type="RefSeq" id="WP_125181228.1">
    <property type="nucleotide sequence ID" value="NZ_QZMU01000001.1"/>
</dbReference>
<evidence type="ECO:0000313" key="5">
    <source>
        <dbReference type="Proteomes" id="UP000287798"/>
    </source>
</evidence>
<dbReference type="Pfam" id="PF06155">
    <property type="entry name" value="GBBH-like_N"/>
    <property type="match status" value="1"/>
</dbReference>
<dbReference type="PANTHER" id="PTHR35303:SF5">
    <property type="entry name" value="OS02G0197800 PROTEIN"/>
    <property type="match status" value="1"/>
</dbReference>
<keyword evidence="1" id="KW-0479">Metal-binding</keyword>
<name>A0A426QJG1_9GAMM</name>
<keyword evidence="5" id="KW-1185">Reference proteome</keyword>
<protein>
    <submittedName>
        <fullName evidence="4">DUF971 domain-containing protein</fullName>
    </submittedName>
</protein>
<dbReference type="AlphaFoldDB" id="A0A426QJG1"/>
<evidence type="ECO:0000256" key="1">
    <source>
        <dbReference type="ARBA" id="ARBA00022723"/>
    </source>
</evidence>